<name>A0A272EW89_9RHOO</name>
<proteinExistence type="predicted"/>
<reference evidence="2 3" key="2">
    <citation type="submission" date="2017-07" db="EMBL/GenBank/DDBJ databases">
        <title>Candidatus Dactylopiibacterium carminicum, a nitrogen-fixing symbiont of the cochineal insect Dactylopius coccus and Dactylopius opuntiae (Hemiptera: Coccoidea: Dactylopiidae).</title>
        <authorList>
            <person name="Vera A."/>
        </authorList>
    </citation>
    <scope>NUCLEOTIDE SEQUENCE [LARGE SCALE GENOMIC DNA]</scope>
    <source>
        <strain evidence="2 3">NFDCM</strain>
    </source>
</reference>
<evidence type="ECO:0000313" key="2">
    <source>
        <dbReference type="EMBL" id="PAS94326.1"/>
    </source>
</evidence>
<dbReference type="InterPro" id="IPR012349">
    <property type="entry name" value="Split_barrel_FMN-bd"/>
</dbReference>
<dbReference type="Gene3D" id="2.30.110.10">
    <property type="entry name" value="Electron Transport, Fmn-binding Protein, Chain A"/>
    <property type="match status" value="1"/>
</dbReference>
<organism evidence="2 3">
    <name type="scientific">Candidatus Dactylopiibacterium carminicum</name>
    <dbReference type="NCBI Taxonomy" id="857335"/>
    <lineage>
        <taxon>Bacteria</taxon>
        <taxon>Pseudomonadati</taxon>
        <taxon>Pseudomonadota</taxon>
        <taxon>Betaproteobacteria</taxon>
        <taxon>Rhodocyclales</taxon>
        <taxon>Rhodocyclaceae</taxon>
        <taxon>Candidatus Dactylopiibacterium</taxon>
    </lineage>
</organism>
<dbReference type="EMBL" id="NMRN01000008">
    <property type="protein sequence ID" value="PAS94326.1"/>
    <property type="molecule type" value="Genomic_DNA"/>
</dbReference>
<dbReference type="SUPFAM" id="SSF50475">
    <property type="entry name" value="FMN-binding split barrel"/>
    <property type="match status" value="1"/>
</dbReference>
<reference evidence="1 4" key="1">
    <citation type="submission" date="2016-08" db="EMBL/GenBank/DDBJ databases">
        <title>Candidatus Dactylopiibacterium carminicum genome sequence.</title>
        <authorList>
            <person name="Ramirez-Puebla S.T."/>
            <person name="Ormeno-Orrillo E."/>
            <person name="Vera-Ponce De Leon A."/>
            <person name="Luis L."/>
            <person name="Sanchez-Flores A."/>
            <person name="Monica R."/>
            <person name="Martinez-Romero E."/>
        </authorList>
    </citation>
    <scope>NUCLEOTIDE SEQUENCE [LARGE SCALE GENOMIC DNA]</scope>
    <source>
        <strain evidence="1">END1</strain>
    </source>
</reference>
<dbReference type="Proteomes" id="UP000623509">
    <property type="component" value="Unassembled WGS sequence"/>
</dbReference>
<evidence type="ECO:0000313" key="4">
    <source>
        <dbReference type="Proteomes" id="UP000623509"/>
    </source>
</evidence>
<dbReference type="Proteomes" id="UP000216107">
    <property type="component" value="Unassembled WGS sequence"/>
</dbReference>
<dbReference type="EMBL" id="MDUX01000017">
    <property type="protein sequence ID" value="KAF7599632.1"/>
    <property type="molecule type" value="Genomic_DNA"/>
</dbReference>
<dbReference type="OrthoDB" id="8582954at2"/>
<comment type="caution">
    <text evidence="2">The sequence shown here is derived from an EMBL/GenBank/DDBJ whole genome shotgun (WGS) entry which is preliminary data.</text>
</comment>
<evidence type="ECO:0000313" key="3">
    <source>
        <dbReference type="Proteomes" id="UP000216107"/>
    </source>
</evidence>
<protein>
    <submittedName>
        <fullName evidence="2">Uncharacterized protein</fullName>
    </submittedName>
</protein>
<accession>A0A272EW89</accession>
<gene>
    <name evidence="1" type="ORF">BGI27_07015</name>
    <name evidence="2" type="ORF">CGU29_04385</name>
</gene>
<dbReference type="RefSeq" id="WP_095524214.1">
    <property type="nucleotide sequence ID" value="NZ_MDUX01000017.1"/>
</dbReference>
<dbReference type="AlphaFoldDB" id="A0A272EW89"/>
<keyword evidence="4" id="KW-1185">Reference proteome</keyword>
<sequence>MSIRQYLGNQILGVLAHYAPRGVSVQICGVYPEWDNSLQVFFPKGHALRVGDFATLHLDNRSGVDEYDDELKVYRGSYKGVVTGVRGDWAVLQPRECTLYHGLRAVLTLRTPGYDFPADARPSQSLAQTTLRHLPSANGDDHENKVGVLVTMAPEQPHTTVLAFLSSTQDDVFLITFPDTFKSRLLKRDPRCFFVIDERASFTFERRIEWNYTILAGVAASIPRGALYEEVRESFIRKNPWEIGFFVREDLEMYHISRQRILAPGEAYVPTLG</sequence>
<evidence type="ECO:0000313" key="1">
    <source>
        <dbReference type="EMBL" id="KAF7599632.1"/>
    </source>
</evidence>